<dbReference type="PANTHER" id="PTHR21248">
    <property type="entry name" value="CARDIOLIPIN SYNTHASE"/>
    <property type="match status" value="1"/>
</dbReference>
<evidence type="ECO:0000256" key="1">
    <source>
        <dbReference type="SAM" id="Phobius"/>
    </source>
</evidence>
<dbReference type="PATRIC" id="fig|1395513.3.peg.1467"/>
<name>V6IYB5_9BACL</name>
<dbReference type="GO" id="GO:0030572">
    <property type="term" value="F:phosphatidyltransferase activity"/>
    <property type="evidence" value="ECO:0007669"/>
    <property type="project" value="UniProtKB-ARBA"/>
</dbReference>
<dbReference type="STRING" id="1395513.P343_07220"/>
<feature type="domain" description="PLD phosphodiesterase" evidence="2">
    <location>
        <begin position="160"/>
        <end position="187"/>
    </location>
</feature>
<dbReference type="Proteomes" id="UP000018296">
    <property type="component" value="Unassembled WGS sequence"/>
</dbReference>
<dbReference type="EMBL" id="AWTC01000005">
    <property type="protein sequence ID" value="EST12412.1"/>
    <property type="molecule type" value="Genomic_DNA"/>
</dbReference>
<protein>
    <submittedName>
        <fullName evidence="3">Phospholipase</fullName>
    </submittedName>
</protein>
<dbReference type="SUPFAM" id="SSF56024">
    <property type="entry name" value="Phospholipase D/nuclease"/>
    <property type="match status" value="2"/>
</dbReference>
<keyword evidence="1" id="KW-0812">Transmembrane</keyword>
<dbReference type="eggNOG" id="COG1502">
    <property type="taxonomic scope" value="Bacteria"/>
</dbReference>
<organism evidence="3 4">
    <name type="scientific">Sporolactobacillus laevolacticus DSM 442</name>
    <dbReference type="NCBI Taxonomy" id="1395513"/>
    <lineage>
        <taxon>Bacteria</taxon>
        <taxon>Bacillati</taxon>
        <taxon>Bacillota</taxon>
        <taxon>Bacilli</taxon>
        <taxon>Bacillales</taxon>
        <taxon>Sporolactobacillaceae</taxon>
        <taxon>Sporolactobacillus</taxon>
    </lineage>
</organism>
<dbReference type="Gene3D" id="3.30.870.10">
    <property type="entry name" value="Endonuclease Chain A"/>
    <property type="match status" value="2"/>
</dbReference>
<feature type="domain" description="PLD phosphodiesterase" evidence="2">
    <location>
        <begin position="332"/>
        <end position="359"/>
    </location>
</feature>
<dbReference type="CDD" id="cd09112">
    <property type="entry name" value="PLDc_CLS_2"/>
    <property type="match status" value="1"/>
</dbReference>
<dbReference type="RefSeq" id="WP_023509719.1">
    <property type="nucleotide sequence ID" value="NZ_AWTC01000005.1"/>
</dbReference>
<dbReference type="InterPro" id="IPR025202">
    <property type="entry name" value="PLD-like_dom"/>
</dbReference>
<comment type="caution">
    <text evidence="3">The sequence shown here is derived from an EMBL/GenBank/DDBJ whole genome shotgun (WGS) entry which is preliminary data.</text>
</comment>
<keyword evidence="1" id="KW-0472">Membrane</keyword>
<dbReference type="AlphaFoldDB" id="V6IYB5"/>
<dbReference type="GO" id="GO:0032049">
    <property type="term" value="P:cardiolipin biosynthetic process"/>
    <property type="evidence" value="ECO:0007669"/>
    <property type="project" value="UniProtKB-ARBA"/>
</dbReference>
<sequence>MNKTIIMQAYPIGGHVMHLVFNTLFIILALAILIPVAILVDIFSGQKAKHPLNPDRKPVAGFNHFHYFTNGHELFEDMKQSISHARHHIHLSFFIFTADEIGNEWLQLLKKKAGEGVEVRLLVDSLTGLGLRKKRAELAKAGVNLAFSGKVTFPFTFYYLNRRNHRKIMVIDGEIGYFGGFNVSRDYIGRRPERGAWHDNHIKLLGESVHELQRQFLEDWKTATKSDLMNNETYFPTVEKGPSQLTLIATDGKQIEDYFVEKLSSAKVSIVIGSPYFVPSKKLMDALMDRLSCGIKLTILLPKKKDHILVQPASFLYLKPLVQKGARLFHFYQGFYHSKIFVVDRKLCYIGTANFDQRSLFWNDELSGFTDDPVLIRHALQKLEKEIENLSMPVTLDQIENRSPLDKLKSLCCGWFSFFL</sequence>
<dbReference type="SMART" id="SM00155">
    <property type="entry name" value="PLDc"/>
    <property type="match status" value="2"/>
</dbReference>
<feature type="transmembrane region" description="Helical" evidence="1">
    <location>
        <begin position="20"/>
        <end position="43"/>
    </location>
</feature>
<evidence type="ECO:0000313" key="4">
    <source>
        <dbReference type="Proteomes" id="UP000018296"/>
    </source>
</evidence>
<reference evidence="3 4" key="1">
    <citation type="journal article" date="2013" name="Genome Announc.">
        <title>Genome Sequence of Sporolactobacillus laevolacticus DSM442, an Efficient Polymer-Grade D-Lactate Producer from Agricultural Waste Cottonseed as a Nitrogen Source.</title>
        <authorList>
            <person name="Wang H."/>
            <person name="Wang L."/>
            <person name="Ju J."/>
            <person name="Yu B."/>
            <person name="Ma Y."/>
        </authorList>
    </citation>
    <scope>NUCLEOTIDE SEQUENCE [LARGE SCALE GENOMIC DNA]</scope>
    <source>
        <strain evidence="3 4">DSM 442</strain>
    </source>
</reference>
<dbReference type="CDD" id="cd09110">
    <property type="entry name" value="PLDc_CLS_1"/>
    <property type="match status" value="1"/>
</dbReference>
<accession>V6IYB5</accession>
<keyword evidence="1" id="KW-1133">Transmembrane helix</keyword>
<evidence type="ECO:0000313" key="3">
    <source>
        <dbReference type="EMBL" id="EST12412.1"/>
    </source>
</evidence>
<dbReference type="Pfam" id="PF13091">
    <property type="entry name" value="PLDc_2"/>
    <property type="match status" value="2"/>
</dbReference>
<evidence type="ECO:0000259" key="2">
    <source>
        <dbReference type="PROSITE" id="PS50035"/>
    </source>
</evidence>
<keyword evidence="4" id="KW-1185">Reference proteome</keyword>
<dbReference type="PANTHER" id="PTHR21248:SF7">
    <property type="entry name" value="MINOR CARDIOLIPIN SYNTHASE CLSB"/>
    <property type="match status" value="1"/>
</dbReference>
<dbReference type="PROSITE" id="PS50035">
    <property type="entry name" value="PLD"/>
    <property type="match status" value="2"/>
</dbReference>
<proteinExistence type="predicted"/>
<dbReference type="InterPro" id="IPR001736">
    <property type="entry name" value="PLipase_D/transphosphatidylase"/>
</dbReference>
<gene>
    <name evidence="3" type="ORF">P343_07220</name>
</gene>